<evidence type="ECO:0000313" key="3">
    <source>
        <dbReference type="Proteomes" id="UP001287059"/>
    </source>
</evidence>
<proteinExistence type="predicted"/>
<gene>
    <name evidence="2" type="ORF">RFN28_21000</name>
</gene>
<accession>A0ABU4Y1T4</accession>
<feature type="domain" description="DNA-binding" evidence="1">
    <location>
        <begin position="6"/>
        <end position="40"/>
    </location>
</feature>
<protein>
    <submittedName>
        <fullName evidence="2">Leucine zipper domain-containing protein</fullName>
    </submittedName>
</protein>
<dbReference type="RefSeq" id="WP_320222823.1">
    <property type="nucleotide sequence ID" value="NZ_JAVIIW010000025.1"/>
</dbReference>
<dbReference type="Pfam" id="PF13011">
    <property type="entry name" value="LZ_Tnp_IS481"/>
    <property type="match status" value="1"/>
</dbReference>
<organism evidence="2 3">
    <name type="scientific">Mesorhizobium album</name>
    <dbReference type="NCBI Taxonomy" id="3072314"/>
    <lineage>
        <taxon>Bacteria</taxon>
        <taxon>Pseudomonadati</taxon>
        <taxon>Pseudomonadota</taxon>
        <taxon>Alphaproteobacteria</taxon>
        <taxon>Hyphomicrobiales</taxon>
        <taxon>Phyllobacteriaceae</taxon>
        <taxon>Mesorhizobium</taxon>
    </lineage>
</organism>
<sequence length="43" mass="4838">MLGETDAARSYGVTAKVARHWVKRFRIEGSAGMLDHSSRSVFR</sequence>
<comment type="caution">
    <text evidence="2">The sequence shown here is derived from an EMBL/GenBank/DDBJ whole genome shotgun (WGS) entry which is preliminary data.</text>
</comment>
<evidence type="ECO:0000259" key="1">
    <source>
        <dbReference type="Pfam" id="PF13011"/>
    </source>
</evidence>
<evidence type="ECO:0000313" key="2">
    <source>
        <dbReference type="EMBL" id="MDX8480913.1"/>
    </source>
</evidence>
<dbReference type="Proteomes" id="UP001287059">
    <property type="component" value="Unassembled WGS sequence"/>
</dbReference>
<dbReference type="EMBL" id="JAVIIW010000025">
    <property type="protein sequence ID" value="MDX8480913.1"/>
    <property type="molecule type" value="Genomic_DNA"/>
</dbReference>
<reference evidence="2 3" key="1">
    <citation type="submission" date="2023-08" db="EMBL/GenBank/DDBJ databases">
        <title>Implementing the SeqCode for naming new Mesorhizobium species isolated from Vachellia karroo root nodules.</title>
        <authorList>
            <person name="Van Lill M."/>
        </authorList>
    </citation>
    <scope>NUCLEOTIDE SEQUENCE [LARGE SCALE GENOMIC DNA]</scope>
    <source>
        <strain evidence="2 3">VK24D</strain>
    </source>
</reference>
<name>A0ABU4Y1T4_9HYPH</name>
<dbReference type="InterPro" id="IPR024967">
    <property type="entry name" value="DNA-bd_IS481-type"/>
</dbReference>
<keyword evidence="3" id="KW-1185">Reference proteome</keyword>